<reference evidence="1" key="2">
    <citation type="journal article" date="2020" name="Nat. Commun.">
        <title>Large-scale genome sequencing of mycorrhizal fungi provides insights into the early evolution of symbiotic traits.</title>
        <authorList>
            <person name="Miyauchi S."/>
            <person name="Kiss E."/>
            <person name="Kuo A."/>
            <person name="Drula E."/>
            <person name="Kohler A."/>
            <person name="Sanchez-Garcia M."/>
            <person name="Morin E."/>
            <person name="Andreopoulos B."/>
            <person name="Barry K.W."/>
            <person name="Bonito G."/>
            <person name="Buee M."/>
            <person name="Carver A."/>
            <person name="Chen C."/>
            <person name="Cichocki N."/>
            <person name="Clum A."/>
            <person name="Culley D."/>
            <person name="Crous P.W."/>
            <person name="Fauchery L."/>
            <person name="Girlanda M."/>
            <person name="Hayes R.D."/>
            <person name="Keri Z."/>
            <person name="LaButti K."/>
            <person name="Lipzen A."/>
            <person name="Lombard V."/>
            <person name="Magnuson J."/>
            <person name="Maillard F."/>
            <person name="Murat C."/>
            <person name="Nolan M."/>
            <person name="Ohm R.A."/>
            <person name="Pangilinan J."/>
            <person name="Pereira M.F."/>
            <person name="Perotto S."/>
            <person name="Peter M."/>
            <person name="Pfister S."/>
            <person name="Riley R."/>
            <person name="Sitrit Y."/>
            <person name="Stielow J.B."/>
            <person name="Szollosi G."/>
            <person name="Zifcakova L."/>
            <person name="Stursova M."/>
            <person name="Spatafora J.W."/>
            <person name="Tedersoo L."/>
            <person name="Vaario L.M."/>
            <person name="Yamada A."/>
            <person name="Yan M."/>
            <person name="Wang P."/>
            <person name="Xu J."/>
            <person name="Bruns T."/>
            <person name="Baldrian P."/>
            <person name="Vilgalys R."/>
            <person name="Dunand C."/>
            <person name="Henrissat B."/>
            <person name="Grigoriev I.V."/>
            <person name="Hibbett D."/>
            <person name="Nagy L.G."/>
            <person name="Martin F.M."/>
        </authorList>
    </citation>
    <scope>NUCLEOTIDE SEQUENCE</scope>
    <source>
        <strain evidence="1">BED1</strain>
    </source>
</reference>
<sequence>MRFNPVLISCFSFASAVLSNPRRPHQLNLPERSSVSPAVANSEQWAGAAWTLDPSNGVFNSVHAVFTVPKVGVVNGEDSFVDVLIAIDGHNVNGGSTAECPDQTMLGLGINLHAAPGESSTFLEAVILTTTGLGSFAPETIYIPISIGDSIQLDIHASSTTTGNVFIENLTSNHNATRDVQIDYPLCGQSAGWFVSDVIDRNGFSYTLADYGTVMFTGASAGTQGGASYNPYGATIVQNLGRKETSGNTGDPYIMSSTTVSSDGVLRITYLNYQPW</sequence>
<dbReference type="InterPro" id="IPR038656">
    <property type="entry name" value="Peptidase_G1_sf"/>
</dbReference>
<comment type="caution">
    <text evidence="1">The sequence shown here is derived from an EMBL/GenBank/DDBJ whole genome shotgun (WGS) entry which is preliminary data.</text>
</comment>
<dbReference type="PANTHER" id="PTHR37536">
    <property type="entry name" value="PUTATIVE (AFU_ORTHOLOGUE AFUA_3G02970)-RELATED"/>
    <property type="match status" value="1"/>
</dbReference>
<dbReference type="GO" id="GO:0006508">
    <property type="term" value="P:proteolysis"/>
    <property type="evidence" value="ECO:0007669"/>
    <property type="project" value="InterPro"/>
</dbReference>
<proteinExistence type="predicted"/>
<keyword evidence="2" id="KW-1185">Reference proteome</keyword>
<organism evidence="1 2">
    <name type="scientific">Boletus edulis BED1</name>
    <dbReference type="NCBI Taxonomy" id="1328754"/>
    <lineage>
        <taxon>Eukaryota</taxon>
        <taxon>Fungi</taxon>
        <taxon>Dikarya</taxon>
        <taxon>Basidiomycota</taxon>
        <taxon>Agaricomycotina</taxon>
        <taxon>Agaricomycetes</taxon>
        <taxon>Agaricomycetidae</taxon>
        <taxon>Boletales</taxon>
        <taxon>Boletineae</taxon>
        <taxon>Boletaceae</taxon>
        <taxon>Boletoideae</taxon>
        <taxon>Boletus</taxon>
    </lineage>
</organism>
<evidence type="ECO:0000313" key="2">
    <source>
        <dbReference type="Proteomes" id="UP001194468"/>
    </source>
</evidence>
<accession>A0AAD4BH22</accession>
<protein>
    <submittedName>
        <fullName evidence="1">Concanavalin A-like lectin/glucanase domain-containing protein</fullName>
    </submittedName>
</protein>
<dbReference type="InterPro" id="IPR000250">
    <property type="entry name" value="Peptidase_G1"/>
</dbReference>
<evidence type="ECO:0000313" key="1">
    <source>
        <dbReference type="EMBL" id="KAF8430689.1"/>
    </source>
</evidence>
<dbReference type="GO" id="GO:0070007">
    <property type="term" value="F:glutamic-type endopeptidase activity"/>
    <property type="evidence" value="ECO:0007669"/>
    <property type="project" value="InterPro"/>
</dbReference>
<dbReference type="PANTHER" id="PTHR37536:SF1">
    <property type="entry name" value="ASPERGILLOPEPSIN, PUTAITVE (AFU_ORTHOLOGUE AFUA_7G01200)"/>
    <property type="match status" value="1"/>
</dbReference>
<dbReference type="AlphaFoldDB" id="A0AAD4BH22"/>
<dbReference type="SUPFAM" id="SSF49899">
    <property type="entry name" value="Concanavalin A-like lectins/glucanases"/>
    <property type="match status" value="1"/>
</dbReference>
<dbReference type="InterPro" id="IPR013320">
    <property type="entry name" value="ConA-like_dom_sf"/>
</dbReference>
<dbReference type="CDD" id="cd13426">
    <property type="entry name" value="Peptidase_G1"/>
    <property type="match status" value="1"/>
</dbReference>
<reference evidence="1" key="1">
    <citation type="submission" date="2019-10" db="EMBL/GenBank/DDBJ databases">
        <authorList>
            <consortium name="DOE Joint Genome Institute"/>
            <person name="Kuo A."/>
            <person name="Miyauchi S."/>
            <person name="Kiss E."/>
            <person name="Drula E."/>
            <person name="Kohler A."/>
            <person name="Sanchez-Garcia M."/>
            <person name="Andreopoulos B."/>
            <person name="Barry K.W."/>
            <person name="Bonito G."/>
            <person name="Buee M."/>
            <person name="Carver A."/>
            <person name="Chen C."/>
            <person name="Cichocki N."/>
            <person name="Clum A."/>
            <person name="Culley D."/>
            <person name="Crous P.W."/>
            <person name="Fauchery L."/>
            <person name="Girlanda M."/>
            <person name="Hayes R."/>
            <person name="Keri Z."/>
            <person name="LaButti K."/>
            <person name="Lipzen A."/>
            <person name="Lombard V."/>
            <person name="Magnuson J."/>
            <person name="Maillard F."/>
            <person name="Morin E."/>
            <person name="Murat C."/>
            <person name="Nolan M."/>
            <person name="Ohm R."/>
            <person name="Pangilinan J."/>
            <person name="Pereira M."/>
            <person name="Perotto S."/>
            <person name="Peter M."/>
            <person name="Riley R."/>
            <person name="Sitrit Y."/>
            <person name="Stielow B."/>
            <person name="Szollosi G."/>
            <person name="Zifcakova L."/>
            <person name="Stursova M."/>
            <person name="Spatafora J.W."/>
            <person name="Tedersoo L."/>
            <person name="Vaario L.-M."/>
            <person name="Yamada A."/>
            <person name="Yan M."/>
            <person name="Wang P."/>
            <person name="Xu J."/>
            <person name="Bruns T."/>
            <person name="Baldrian P."/>
            <person name="Vilgalys R."/>
            <person name="Henrissat B."/>
            <person name="Grigoriev I.V."/>
            <person name="Hibbett D."/>
            <person name="Nagy L.G."/>
            <person name="Martin F.M."/>
        </authorList>
    </citation>
    <scope>NUCLEOTIDE SEQUENCE</scope>
    <source>
        <strain evidence="1">BED1</strain>
    </source>
</reference>
<gene>
    <name evidence="1" type="ORF">L210DRAFT_3764458</name>
</gene>
<dbReference type="Pfam" id="PF01828">
    <property type="entry name" value="Peptidase_A4"/>
    <property type="match status" value="1"/>
</dbReference>
<dbReference type="Proteomes" id="UP001194468">
    <property type="component" value="Unassembled WGS sequence"/>
</dbReference>
<dbReference type="EMBL" id="WHUW01000058">
    <property type="protein sequence ID" value="KAF8430689.1"/>
    <property type="molecule type" value="Genomic_DNA"/>
</dbReference>
<dbReference type="Gene3D" id="2.60.120.700">
    <property type="entry name" value="Peptidase G1"/>
    <property type="match status" value="1"/>
</dbReference>
<name>A0AAD4BH22_BOLED</name>